<dbReference type="AlphaFoldDB" id="A0A6L7FYN3"/>
<accession>A0A6L7FYN3</accession>
<evidence type="ECO:0000313" key="1">
    <source>
        <dbReference type="EMBL" id="MXN16779.1"/>
    </source>
</evidence>
<name>A0A6L7FYN3_9RHOB</name>
<organism evidence="1 2">
    <name type="scientific">Pseudooceanicola albus</name>
    <dbReference type="NCBI Taxonomy" id="2692189"/>
    <lineage>
        <taxon>Bacteria</taxon>
        <taxon>Pseudomonadati</taxon>
        <taxon>Pseudomonadota</taxon>
        <taxon>Alphaproteobacteria</taxon>
        <taxon>Rhodobacterales</taxon>
        <taxon>Paracoccaceae</taxon>
        <taxon>Pseudooceanicola</taxon>
    </lineage>
</organism>
<comment type="caution">
    <text evidence="1">The sequence shown here is derived from an EMBL/GenBank/DDBJ whole genome shotgun (WGS) entry which is preliminary data.</text>
</comment>
<gene>
    <name evidence="1" type="ORF">GR170_02940</name>
</gene>
<dbReference type="Proteomes" id="UP000477911">
    <property type="component" value="Unassembled WGS sequence"/>
</dbReference>
<protein>
    <submittedName>
        <fullName evidence="1">Uncharacterized protein</fullName>
    </submittedName>
</protein>
<evidence type="ECO:0000313" key="2">
    <source>
        <dbReference type="Proteomes" id="UP000477911"/>
    </source>
</evidence>
<proteinExistence type="predicted"/>
<dbReference type="EMBL" id="WUMU01000003">
    <property type="protein sequence ID" value="MXN16779.1"/>
    <property type="molecule type" value="Genomic_DNA"/>
</dbReference>
<keyword evidence="2" id="KW-1185">Reference proteome</keyword>
<dbReference type="RefSeq" id="WP_160891463.1">
    <property type="nucleotide sequence ID" value="NZ_WUMU01000003.1"/>
</dbReference>
<sequence>MGTTIYSPGIIGNKYTGYLPVITDGLEYLNFFADGADLTRNLAPGKAAASVVGSPVQGEQSITCDSLTN</sequence>
<reference evidence="1 2" key="1">
    <citation type="submission" date="2019-12" db="EMBL/GenBank/DDBJ databases">
        <authorList>
            <person name="Li M."/>
        </authorList>
    </citation>
    <scope>NUCLEOTIDE SEQUENCE [LARGE SCALE GENOMIC DNA]</scope>
    <source>
        <strain evidence="1 2">GBMRC 2024</strain>
    </source>
</reference>